<comment type="caution">
    <text evidence="2">The sequence shown here is derived from an EMBL/GenBank/DDBJ whole genome shotgun (WGS) entry which is preliminary data.</text>
</comment>
<dbReference type="EMBL" id="BFAA01043679">
    <property type="protein sequence ID" value="GCB83464.1"/>
    <property type="molecule type" value="Genomic_DNA"/>
</dbReference>
<evidence type="ECO:0000313" key="2">
    <source>
        <dbReference type="EMBL" id="GCB83464.1"/>
    </source>
</evidence>
<accession>A0A401QDM2</accession>
<keyword evidence="1" id="KW-0175">Coiled coil</keyword>
<dbReference type="AlphaFoldDB" id="A0A401QDM2"/>
<keyword evidence="3" id="KW-1185">Reference proteome</keyword>
<evidence type="ECO:0000256" key="1">
    <source>
        <dbReference type="SAM" id="Coils"/>
    </source>
</evidence>
<feature type="non-terminal residue" evidence="2">
    <location>
        <position position="38"/>
    </location>
</feature>
<name>A0A401QDM2_SCYTO</name>
<dbReference type="Proteomes" id="UP000288216">
    <property type="component" value="Unassembled WGS sequence"/>
</dbReference>
<proteinExistence type="predicted"/>
<organism evidence="2 3">
    <name type="scientific">Scyliorhinus torazame</name>
    <name type="common">Cloudy catshark</name>
    <name type="synonym">Catulus torazame</name>
    <dbReference type="NCBI Taxonomy" id="75743"/>
    <lineage>
        <taxon>Eukaryota</taxon>
        <taxon>Metazoa</taxon>
        <taxon>Chordata</taxon>
        <taxon>Craniata</taxon>
        <taxon>Vertebrata</taxon>
        <taxon>Chondrichthyes</taxon>
        <taxon>Elasmobranchii</taxon>
        <taxon>Galeomorphii</taxon>
        <taxon>Galeoidea</taxon>
        <taxon>Carcharhiniformes</taxon>
        <taxon>Scyliorhinidae</taxon>
        <taxon>Scyliorhinus</taxon>
    </lineage>
</organism>
<reference evidence="2 3" key="1">
    <citation type="journal article" date="2018" name="Nat. Ecol. Evol.">
        <title>Shark genomes provide insights into elasmobranch evolution and the origin of vertebrates.</title>
        <authorList>
            <person name="Hara Y"/>
            <person name="Yamaguchi K"/>
            <person name="Onimaru K"/>
            <person name="Kadota M"/>
            <person name="Koyanagi M"/>
            <person name="Keeley SD"/>
            <person name="Tatsumi K"/>
            <person name="Tanaka K"/>
            <person name="Motone F"/>
            <person name="Kageyama Y"/>
            <person name="Nozu R"/>
            <person name="Adachi N"/>
            <person name="Nishimura O"/>
            <person name="Nakagawa R"/>
            <person name="Tanegashima C"/>
            <person name="Kiyatake I"/>
            <person name="Matsumoto R"/>
            <person name="Murakumo K"/>
            <person name="Nishida K"/>
            <person name="Terakita A"/>
            <person name="Kuratani S"/>
            <person name="Sato K"/>
            <person name="Hyodo S Kuraku.S."/>
        </authorList>
    </citation>
    <scope>NUCLEOTIDE SEQUENCE [LARGE SCALE GENOMIC DNA]</scope>
</reference>
<gene>
    <name evidence="2" type="ORF">scyTo_0024338</name>
</gene>
<sequence>MKRERQRQLHELKQEVMRLSEEANTLQRELKLQKSLKQ</sequence>
<feature type="coiled-coil region" evidence="1">
    <location>
        <begin position="2"/>
        <end position="36"/>
    </location>
</feature>
<evidence type="ECO:0000313" key="3">
    <source>
        <dbReference type="Proteomes" id="UP000288216"/>
    </source>
</evidence>
<protein>
    <submittedName>
        <fullName evidence="2">Uncharacterized protein</fullName>
    </submittedName>
</protein>